<dbReference type="PANTHER" id="PTHR23130">
    <property type="entry name" value="CYTOCHROME B561 AND DOMON DOMAIN-CONTAINING PROTEIN"/>
    <property type="match status" value="1"/>
</dbReference>
<dbReference type="GeneID" id="107420118"/>
<feature type="region of interest" description="Disordered" evidence="7">
    <location>
        <begin position="111"/>
        <end position="140"/>
    </location>
</feature>
<dbReference type="GO" id="GO:0016020">
    <property type="term" value="C:membrane"/>
    <property type="evidence" value="ECO:0007669"/>
    <property type="project" value="UniProtKB-SubCell"/>
</dbReference>
<feature type="transmembrane region" description="Helical" evidence="8">
    <location>
        <begin position="149"/>
        <end position="169"/>
    </location>
</feature>
<reference evidence="10" key="1">
    <citation type="submission" date="2025-05" db="UniProtKB">
        <authorList>
            <consortium name="RefSeq"/>
        </authorList>
    </citation>
    <scope>NUCLEOTIDE SEQUENCE [LARGE SCALE GENOMIC DNA]</scope>
</reference>
<keyword evidence="10" id="KW-1185">Reference proteome</keyword>
<feature type="transmembrane region" description="Helical" evidence="8">
    <location>
        <begin position="251"/>
        <end position="272"/>
    </location>
</feature>
<keyword evidence="6 8" id="KW-0472">Membrane</keyword>
<dbReference type="KEGG" id="zju:107420118"/>
<dbReference type="Gene3D" id="1.20.120.1770">
    <property type="match status" value="1"/>
</dbReference>
<evidence type="ECO:0000259" key="9">
    <source>
        <dbReference type="PROSITE" id="PS50939"/>
    </source>
</evidence>
<dbReference type="CDD" id="cd08760">
    <property type="entry name" value="Cyt_b561_FRRS1_like"/>
    <property type="match status" value="1"/>
</dbReference>
<protein>
    <submittedName>
        <fullName evidence="11">Cytochrome b561 and DOMON domain-containing protein At3g61750</fullName>
    </submittedName>
</protein>
<keyword evidence="5 8" id="KW-1133">Transmembrane helix</keyword>
<keyword evidence="3 8" id="KW-0812">Transmembrane</keyword>
<name>A0A6P3ZT93_ZIZJJ</name>
<evidence type="ECO:0000256" key="5">
    <source>
        <dbReference type="ARBA" id="ARBA00022989"/>
    </source>
</evidence>
<evidence type="ECO:0000256" key="6">
    <source>
        <dbReference type="ARBA" id="ARBA00023136"/>
    </source>
</evidence>
<dbReference type="RefSeq" id="XP_015884489.2">
    <property type="nucleotide sequence ID" value="XM_016029003.4"/>
</dbReference>
<accession>A0A6P3ZT93</accession>
<evidence type="ECO:0000256" key="7">
    <source>
        <dbReference type="SAM" id="MobiDB-lite"/>
    </source>
</evidence>
<dbReference type="InterPro" id="IPR006593">
    <property type="entry name" value="Cyt_b561/ferric_Rdtase_TM"/>
</dbReference>
<reference evidence="11" key="2">
    <citation type="submission" date="2025-08" db="UniProtKB">
        <authorList>
            <consortium name="RefSeq"/>
        </authorList>
    </citation>
    <scope>IDENTIFICATION</scope>
    <source>
        <tissue evidence="11">Seedling</tissue>
    </source>
</reference>
<keyword evidence="2" id="KW-0813">Transport</keyword>
<keyword evidence="4" id="KW-0249">Electron transport</keyword>
<feature type="transmembrane region" description="Helical" evidence="8">
    <location>
        <begin position="278"/>
        <end position="299"/>
    </location>
</feature>
<dbReference type="SMART" id="SM00665">
    <property type="entry name" value="B561"/>
    <property type="match status" value="1"/>
</dbReference>
<evidence type="ECO:0000256" key="2">
    <source>
        <dbReference type="ARBA" id="ARBA00022448"/>
    </source>
</evidence>
<evidence type="ECO:0000256" key="3">
    <source>
        <dbReference type="ARBA" id="ARBA00022692"/>
    </source>
</evidence>
<dbReference type="PROSITE" id="PS50939">
    <property type="entry name" value="CYTOCHROME_B561"/>
    <property type="match status" value="1"/>
</dbReference>
<evidence type="ECO:0000256" key="1">
    <source>
        <dbReference type="ARBA" id="ARBA00004370"/>
    </source>
</evidence>
<dbReference type="AlphaFoldDB" id="A0A6P3ZT93"/>
<feature type="compositionally biased region" description="Basic residues" evidence="7">
    <location>
        <begin position="129"/>
        <end position="140"/>
    </location>
</feature>
<evidence type="ECO:0000256" key="8">
    <source>
        <dbReference type="SAM" id="Phobius"/>
    </source>
</evidence>
<feature type="transmembrane region" description="Helical" evidence="8">
    <location>
        <begin position="73"/>
        <end position="91"/>
    </location>
</feature>
<feature type="domain" description="Cytochrome b561" evidence="9">
    <location>
        <begin position="111"/>
        <end position="305"/>
    </location>
</feature>
<dbReference type="PANTHER" id="PTHR23130:SF153">
    <property type="entry name" value="CYTOCHROME B561 DOMAIN-CONTAINING PROTEIN"/>
    <property type="match status" value="1"/>
</dbReference>
<sequence>MLVHKQCSTKRIISQLPLLFFIVRTIKYNATLFHFHLPSSSSILMAPSYYSQIQRSNLCQNHFAESKFISKSMTCHFLILMSLIIPLPYIGAESERDSVITVGKEQPHIWQMRTTPRRPGTDVSTDSRSRKRHNTSHNRQNHLRNAHDILKIIGWGTLLPAGAITARNFRKHPLMCERWYCCHVVCQSAGYILGGIGWFTGLLLISFAKKEFGSTSNGIIGTIIFILTTIQMIAVFWQPKKEHKCRKWCEIFHRVLGYALICLIIINIFEAINRQNRWMWAYAGILAVLSLVAIVLEVIRWIESQDSTPIPQVNNNVNVHPFPD</sequence>
<proteinExistence type="predicted"/>
<gene>
    <name evidence="11" type="primary">LOC107420118</name>
</gene>
<dbReference type="Proteomes" id="UP001652623">
    <property type="component" value="Chromosome 1"/>
</dbReference>
<feature type="transmembrane region" description="Helical" evidence="8">
    <location>
        <begin position="181"/>
        <end position="207"/>
    </location>
</feature>
<feature type="transmembrane region" description="Helical" evidence="8">
    <location>
        <begin position="219"/>
        <end position="239"/>
    </location>
</feature>
<evidence type="ECO:0000313" key="11">
    <source>
        <dbReference type="RefSeq" id="XP_015884489.2"/>
    </source>
</evidence>
<evidence type="ECO:0000313" key="10">
    <source>
        <dbReference type="Proteomes" id="UP001652623"/>
    </source>
</evidence>
<organism evidence="10 11">
    <name type="scientific">Ziziphus jujuba</name>
    <name type="common">Chinese jujube</name>
    <name type="synonym">Ziziphus sativa</name>
    <dbReference type="NCBI Taxonomy" id="326968"/>
    <lineage>
        <taxon>Eukaryota</taxon>
        <taxon>Viridiplantae</taxon>
        <taxon>Streptophyta</taxon>
        <taxon>Embryophyta</taxon>
        <taxon>Tracheophyta</taxon>
        <taxon>Spermatophyta</taxon>
        <taxon>Magnoliopsida</taxon>
        <taxon>eudicotyledons</taxon>
        <taxon>Gunneridae</taxon>
        <taxon>Pentapetalae</taxon>
        <taxon>rosids</taxon>
        <taxon>fabids</taxon>
        <taxon>Rosales</taxon>
        <taxon>Rhamnaceae</taxon>
        <taxon>Paliureae</taxon>
        <taxon>Ziziphus</taxon>
    </lineage>
</organism>
<dbReference type="InParanoid" id="A0A6P3ZT93"/>
<comment type="subcellular location">
    <subcellularLocation>
        <location evidence="1">Membrane</location>
    </subcellularLocation>
</comment>
<evidence type="ECO:0000256" key="4">
    <source>
        <dbReference type="ARBA" id="ARBA00022982"/>
    </source>
</evidence>